<accession>A0A2D0AJ19</accession>
<evidence type="ECO:0000313" key="2">
    <source>
        <dbReference type="Proteomes" id="UP000197768"/>
    </source>
</evidence>
<dbReference type="RefSeq" id="WP_088390326.1">
    <property type="nucleotide sequence ID" value="NZ_MTCZ01000005.1"/>
</dbReference>
<protein>
    <submittedName>
        <fullName evidence="1">UDP-glycosyltransferase</fullName>
    </submittedName>
</protein>
<sequence length="466" mass="54372">MSSKKIFIFLPDGVGLRNFALTNFNQIGKKLGFEIVYWNNTPFEIEAEIGYQELKITNNKLHPLTTVFTRARKRSELNLFDKKFKETVYNTYNFPQSYKGFKNAFKSLYVDFLVATKSNEKGVKVIREKIKKAERSTEKYHYCKRQLEEQKPDFVFCTNPRPTQAIAPILAAQDLGIPTATFIFSWDNLPKATTLIETDYYFVWSEYMKNELLQYCPYVIPENIFVTGTPQFESHFDPDLLQSKEDFYAQHELEIEKKYICFSGDDIVTSPLDQYYLEDLAISVRELNRQGYNLGIIYRKCPVDFTDRYQIILNKYKDVIVSIDPLWRPIGKTWNEIMPTKEDFALQSNICEHTEFVGNIASSMVFDFVAHNKSCLFFDYEQPQLKKGIRDIGQNYKYIHFRSMPSQQAALFVHDKAALTSIVKAILDGRQSNVSDGKKWFDIVVGEEPTLASERIWKEINLLLNK</sequence>
<name>A0A2D0AJ19_9FLAO</name>
<comment type="caution">
    <text evidence="1">The sequence shown here is derived from an EMBL/GenBank/DDBJ whole genome shotgun (WGS) entry which is preliminary data.</text>
</comment>
<dbReference type="GO" id="GO:0016740">
    <property type="term" value="F:transferase activity"/>
    <property type="evidence" value="ECO:0007669"/>
    <property type="project" value="UniProtKB-KW"/>
</dbReference>
<reference evidence="1 2" key="1">
    <citation type="journal article" date="2017" name="Infect. Genet. Evol.">
        <title>Comparative genome analysis of fish pathogen Flavobacterium columnare reveals extensive sequence diversity within the species.</title>
        <authorList>
            <person name="Kayansamruaj P."/>
            <person name="Dong H.T."/>
            <person name="Hirono I."/>
            <person name="Kondo H."/>
            <person name="Senapin S."/>
            <person name="Rodkhum C."/>
        </authorList>
    </citation>
    <scope>NUCLEOTIDE SEQUENCE [LARGE SCALE GENOMIC DNA]</scope>
    <source>
        <strain evidence="1 2">1215</strain>
    </source>
</reference>
<evidence type="ECO:0000313" key="1">
    <source>
        <dbReference type="EMBL" id="OWP85223.1"/>
    </source>
</evidence>
<keyword evidence="1" id="KW-0808">Transferase</keyword>
<dbReference type="SUPFAM" id="SSF53756">
    <property type="entry name" value="UDP-Glycosyltransferase/glycogen phosphorylase"/>
    <property type="match status" value="1"/>
</dbReference>
<dbReference type="Proteomes" id="UP000197768">
    <property type="component" value="Unassembled WGS sequence"/>
</dbReference>
<organism evidence="1 2">
    <name type="scientific">Flavobacterium davisii</name>
    <dbReference type="NCBI Taxonomy" id="2906077"/>
    <lineage>
        <taxon>Bacteria</taxon>
        <taxon>Pseudomonadati</taxon>
        <taxon>Bacteroidota</taxon>
        <taxon>Flavobacteriia</taxon>
        <taxon>Flavobacteriales</taxon>
        <taxon>Flavobacteriaceae</taxon>
        <taxon>Flavobacterium</taxon>
    </lineage>
</organism>
<dbReference type="AlphaFoldDB" id="A0A2D0AJ19"/>
<gene>
    <name evidence="1" type="ORF">BWK59_01385</name>
</gene>
<dbReference type="EMBL" id="MTCZ01000005">
    <property type="protein sequence ID" value="OWP85223.1"/>
    <property type="molecule type" value="Genomic_DNA"/>
</dbReference>
<proteinExistence type="predicted"/>